<dbReference type="Proteomes" id="UP001556367">
    <property type="component" value="Unassembled WGS sequence"/>
</dbReference>
<proteinExistence type="inferred from homology"/>
<feature type="compositionally biased region" description="Low complexity" evidence="4">
    <location>
        <begin position="218"/>
        <end position="228"/>
    </location>
</feature>
<organism evidence="5 6">
    <name type="scientific">Hohenbuehelia grisea</name>
    <dbReference type="NCBI Taxonomy" id="104357"/>
    <lineage>
        <taxon>Eukaryota</taxon>
        <taxon>Fungi</taxon>
        <taxon>Dikarya</taxon>
        <taxon>Basidiomycota</taxon>
        <taxon>Agaricomycotina</taxon>
        <taxon>Agaricomycetes</taxon>
        <taxon>Agaricomycetidae</taxon>
        <taxon>Agaricales</taxon>
        <taxon>Pleurotineae</taxon>
        <taxon>Pleurotaceae</taxon>
        <taxon>Hohenbuehelia</taxon>
    </lineage>
</organism>
<reference evidence="6" key="1">
    <citation type="submission" date="2024-06" db="EMBL/GenBank/DDBJ databases">
        <title>Multi-omics analyses provide insights into the biosynthesis of the anticancer antibiotic pleurotin in Hohenbuehelia grisea.</title>
        <authorList>
            <person name="Weaver J.A."/>
            <person name="Alberti F."/>
        </authorList>
    </citation>
    <scope>NUCLEOTIDE SEQUENCE [LARGE SCALE GENOMIC DNA]</scope>
    <source>
        <strain evidence="6">T-177</strain>
    </source>
</reference>
<evidence type="ECO:0000256" key="4">
    <source>
        <dbReference type="SAM" id="MobiDB-lite"/>
    </source>
</evidence>
<protein>
    <submittedName>
        <fullName evidence="5">Uncharacterized protein</fullName>
    </submittedName>
</protein>
<dbReference type="InterPro" id="IPR001288">
    <property type="entry name" value="Translation_initiation_fac_3"/>
</dbReference>
<comment type="similarity">
    <text evidence="1">Belongs to the IF-3 family.</text>
</comment>
<dbReference type="InterPro" id="IPR036788">
    <property type="entry name" value="T_IF-3_C_sf"/>
</dbReference>
<evidence type="ECO:0000256" key="3">
    <source>
        <dbReference type="ARBA" id="ARBA00022917"/>
    </source>
</evidence>
<dbReference type="PANTHER" id="PTHR10938:SF0">
    <property type="entry name" value="TRANSLATION INITIATION FACTOR IF-3, MITOCHONDRIAL"/>
    <property type="match status" value="1"/>
</dbReference>
<evidence type="ECO:0000256" key="2">
    <source>
        <dbReference type="ARBA" id="ARBA00022540"/>
    </source>
</evidence>
<dbReference type="SUPFAM" id="SSF55200">
    <property type="entry name" value="Translation initiation factor IF3, C-terminal domain"/>
    <property type="match status" value="1"/>
</dbReference>
<accession>A0ABR3J0K8</accession>
<gene>
    <name evidence="5" type="ORF">HGRIS_009155</name>
</gene>
<dbReference type="Gene3D" id="3.30.110.10">
    <property type="entry name" value="Translation initiation factor 3 (IF-3), C-terminal domain"/>
    <property type="match status" value="1"/>
</dbReference>
<feature type="region of interest" description="Disordered" evidence="4">
    <location>
        <begin position="209"/>
        <end position="228"/>
    </location>
</feature>
<keyword evidence="6" id="KW-1185">Reference proteome</keyword>
<keyword evidence="2" id="KW-0396">Initiation factor</keyword>
<dbReference type="PANTHER" id="PTHR10938">
    <property type="entry name" value="TRANSLATION INITIATION FACTOR IF-3"/>
    <property type="match status" value="1"/>
</dbReference>
<dbReference type="EMBL" id="JASNQZ010000012">
    <property type="protein sequence ID" value="KAL0949058.1"/>
    <property type="molecule type" value="Genomic_DNA"/>
</dbReference>
<sequence>MGYQAALRGLIPLSCRQIFPSYSPLFLARNCLPVRSAHQTARGNVTPKNKNIPYEIVQLKDPVTNSLRPPQPLKEVLAQIDQKNQFVELVIANPNPIVRIVQKADAYASKRQHKDKLRDAARRNVHKEVQLTWGAAMADLSHKLRKARTDLEKGYRVDLVFASKSGHPLPTPAEMHARAEETVELLADVSTEWRPRDIKRTAMAMFFQGRRVGEKDPAAPSSTDPASS</sequence>
<evidence type="ECO:0000313" key="6">
    <source>
        <dbReference type="Proteomes" id="UP001556367"/>
    </source>
</evidence>
<name>A0ABR3J0K8_9AGAR</name>
<comment type="caution">
    <text evidence="5">The sequence shown here is derived from an EMBL/GenBank/DDBJ whole genome shotgun (WGS) entry which is preliminary data.</text>
</comment>
<evidence type="ECO:0000256" key="1">
    <source>
        <dbReference type="ARBA" id="ARBA00005439"/>
    </source>
</evidence>
<keyword evidence="3" id="KW-0648">Protein biosynthesis</keyword>
<evidence type="ECO:0000313" key="5">
    <source>
        <dbReference type="EMBL" id="KAL0949058.1"/>
    </source>
</evidence>